<evidence type="ECO:0000256" key="1">
    <source>
        <dbReference type="ARBA" id="ARBA00008635"/>
    </source>
</evidence>
<comment type="caution">
    <text evidence="4">The sequence shown here is derived from an EMBL/GenBank/DDBJ whole genome shotgun (WGS) entry which is preliminary data.</text>
</comment>
<dbReference type="OrthoDB" id="9807509at2"/>
<evidence type="ECO:0000256" key="3">
    <source>
        <dbReference type="PIRSR" id="PIRSR607837-1"/>
    </source>
</evidence>
<dbReference type="InterPro" id="IPR007837">
    <property type="entry name" value="DinB"/>
</dbReference>
<gene>
    <name evidence="4" type="ORF">ABENE_16615</name>
</gene>
<accession>V4R8U9</accession>
<protein>
    <recommendedName>
        <fullName evidence="6">Diguanylate cyclase</fullName>
    </recommendedName>
</protein>
<evidence type="ECO:0000256" key="2">
    <source>
        <dbReference type="ARBA" id="ARBA00022723"/>
    </source>
</evidence>
<name>V4R8U9_9CAUL</name>
<dbReference type="EMBL" id="AWGB01000040">
    <property type="protein sequence ID" value="ESQ87863.1"/>
    <property type="molecule type" value="Genomic_DNA"/>
</dbReference>
<keyword evidence="2 3" id="KW-0479">Metal-binding</keyword>
<dbReference type="AlphaFoldDB" id="V4R8U9"/>
<dbReference type="Proteomes" id="UP000017837">
    <property type="component" value="Unassembled WGS sequence"/>
</dbReference>
<evidence type="ECO:0000313" key="4">
    <source>
        <dbReference type="EMBL" id="ESQ87863.1"/>
    </source>
</evidence>
<evidence type="ECO:0008006" key="6">
    <source>
        <dbReference type="Google" id="ProtNLM"/>
    </source>
</evidence>
<dbReference type="eggNOG" id="COG2318">
    <property type="taxonomic scope" value="Bacteria"/>
</dbReference>
<dbReference type="RefSeq" id="WP_018081298.1">
    <property type="nucleotide sequence ID" value="NZ_AQWM01000004.1"/>
</dbReference>
<dbReference type="Pfam" id="PF05163">
    <property type="entry name" value="DinB"/>
    <property type="match status" value="1"/>
</dbReference>
<dbReference type="STRING" id="1121022.GCA_000376105_01631"/>
<dbReference type="InterPro" id="IPR034660">
    <property type="entry name" value="DinB/YfiT-like"/>
</dbReference>
<dbReference type="Gene3D" id="1.20.120.450">
    <property type="entry name" value="dinb family like domain"/>
    <property type="match status" value="1"/>
</dbReference>
<dbReference type="SUPFAM" id="SSF109854">
    <property type="entry name" value="DinB/YfiT-like putative metalloenzymes"/>
    <property type="match status" value="1"/>
</dbReference>
<reference evidence="4 5" key="1">
    <citation type="journal article" date="2014" name="Nature">
        <title>Sequential evolution of bacterial morphology by co-option of a developmental regulator.</title>
        <authorList>
            <person name="Jiang C."/>
            <person name="Brown P.J."/>
            <person name="Ducret A."/>
            <person name="Brun Y.V."/>
        </authorList>
    </citation>
    <scope>NUCLEOTIDE SEQUENCE [LARGE SCALE GENOMIC DNA]</scope>
    <source>
        <strain evidence="4 5">DSM 16100</strain>
    </source>
</reference>
<dbReference type="GO" id="GO:0046872">
    <property type="term" value="F:metal ion binding"/>
    <property type="evidence" value="ECO:0007669"/>
    <property type="project" value="UniProtKB-KW"/>
</dbReference>
<organism evidence="4 5">
    <name type="scientific">Asticcacaulis benevestitus DSM 16100 = ATCC BAA-896</name>
    <dbReference type="NCBI Taxonomy" id="1121022"/>
    <lineage>
        <taxon>Bacteria</taxon>
        <taxon>Pseudomonadati</taxon>
        <taxon>Pseudomonadota</taxon>
        <taxon>Alphaproteobacteria</taxon>
        <taxon>Caulobacterales</taxon>
        <taxon>Caulobacteraceae</taxon>
        <taxon>Asticcacaulis</taxon>
    </lineage>
</organism>
<proteinExistence type="inferred from homology"/>
<sequence>MTELAFKDHLRLMATYNSVMNARLIAVLTPLSDEALLESRGAFFGSALGTLNHLVVADLMWLNRFRPQPYGQVLMALDALPKPAALADLLYPTMAALTPVREELDGLILRFIDQLSDADIASPLSYKNASGVPFTKTLGLVLSHVFNHQTHHRGQVTTLLSQMGLDIGVTDLAPLVPDLTAA</sequence>
<comment type="similarity">
    <text evidence="1">Belongs to the DinB family.</text>
</comment>
<dbReference type="PATRIC" id="fig|1121022.4.peg.3378"/>
<evidence type="ECO:0000313" key="5">
    <source>
        <dbReference type="Proteomes" id="UP000017837"/>
    </source>
</evidence>
<keyword evidence="5" id="KW-1185">Reference proteome</keyword>
<feature type="binding site" evidence="3">
    <location>
        <position position="152"/>
    </location>
    <ligand>
        <name>a divalent metal cation</name>
        <dbReference type="ChEBI" id="CHEBI:60240"/>
    </ligand>
</feature>
<dbReference type="PANTHER" id="PTHR37302">
    <property type="entry name" value="SLR1116 PROTEIN"/>
    <property type="match status" value="1"/>
</dbReference>
<feature type="binding site" evidence="3">
    <location>
        <position position="53"/>
    </location>
    <ligand>
        <name>a divalent metal cation</name>
        <dbReference type="ChEBI" id="CHEBI:60240"/>
    </ligand>
</feature>
<feature type="binding site" evidence="3">
    <location>
        <position position="148"/>
    </location>
    <ligand>
        <name>a divalent metal cation</name>
        <dbReference type="ChEBI" id="CHEBI:60240"/>
    </ligand>
</feature>
<dbReference type="PANTHER" id="PTHR37302:SF1">
    <property type="entry name" value="PROTEIN DINB"/>
    <property type="match status" value="1"/>
</dbReference>